<sequence>MAILSKASVTCHRRLLRACPYSTARCTLADSFGAFHLPEVTPAKPVSTLDYQLSRQRNAEYHPWRSYVNANSIINGWIHNVESLSSGIAQEIHRWNSRELLRQL</sequence>
<dbReference type="RefSeq" id="XP_007313703.1">
    <property type="nucleotide sequence ID" value="XM_007313641.1"/>
</dbReference>
<gene>
    <name evidence="1" type="ORF">SERLADRAFT_457259</name>
</gene>
<organism>
    <name type="scientific">Serpula lacrymans var. lacrymans (strain S7.9)</name>
    <name type="common">Dry rot fungus</name>
    <dbReference type="NCBI Taxonomy" id="578457"/>
    <lineage>
        <taxon>Eukaryota</taxon>
        <taxon>Fungi</taxon>
        <taxon>Dikarya</taxon>
        <taxon>Basidiomycota</taxon>
        <taxon>Agaricomycotina</taxon>
        <taxon>Agaricomycetes</taxon>
        <taxon>Agaricomycetidae</taxon>
        <taxon>Boletales</taxon>
        <taxon>Coniophorineae</taxon>
        <taxon>Serpulaceae</taxon>
        <taxon>Serpula</taxon>
    </lineage>
</organism>
<dbReference type="KEGG" id="sla:SERLADRAFT_457259"/>
<dbReference type="Proteomes" id="UP000008064">
    <property type="component" value="Unassembled WGS sequence"/>
</dbReference>
<name>F8NHV1_SERL9</name>
<dbReference type="EMBL" id="GL945429">
    <property type="protein sequence ID" value="EGO29461.1"/>
    <property type="molecule type" value="Genomic_DNA"/>
</dbReference>
<protein>
    <submittedName>
        <fullName evidence="1">Uncharacterized protein</fullName>
    </submittedName>
</protein>
<reference evidence="1" key="1">
    <citation type="submission" date="2011-04" db="EMBL/GenBank/DDBJ databases">
        <title>Evolution of plant cell wall degrading machinery underlies the functional diversity of forest fungi.</title>
        <authorList>
            <consortium name="US DOE Joint Genome Institute (JGI-PGF)"/>
            <person name="Eastwood D.C."/>
            <person name="Floudas D."/>
            <person name="Binder M."/>
            <person name="Majcherczyk A."/>
            <person name="Schneider P."/>
            <person name="Aerts A."/>
            <person name="Asiegbu F.O."/>
            <person name="Baker S.E."/>
            <person name="Barry K."/>
            <person name="Bendiksby M."/>
            <person name="Blumentritt M."/>
            <person name="Coutinho P.M."/>
            <person name="Cullen D."/>
            <person name="Cullen D."/>
            <person name="Gathman A."/>
            <person name="Goodell B."/>
            <person name="Henrissat B."/>
            <person name="Ihrmark K."/>
            <person name="Kauserud H."/>
            <person name="Kohler A."/>
            <person name="LaButti K."/>
            <person name="Lapidus A."/>
            <person name="Lavin J.L."/>
            <person name="Lee Y.-H."/>
            <person name="Lindquist E."/>
            <person name="Lilly W."/>
            <person name="Lucas S."/>
            <person name="Morin E."/>
            <person name="Murat C."/>
            <person name="Oguiza J.A."/>
            <person name="Park J."/>
            <person name="Pisabarro A.G."/>
            <person name="Riley R."/>
            <person name="Rosling A."/>
            <person name="Salamov A."/>
            <person name="Schmidt O."/>
            <person name="Schmutz J."/>
            <person name="Skrede I."/>
            <person name="Stenlid J."/>
            <person name="Wiebenga A."/>
            <person name="Xie X."/>
            <person name="Kues U."/>
            <person name="Hibbett D.S."/>
            <person name="Hoffmeister D."/>
            <person name="Hogberg N."/>
            <person name="Martin F."/>
            <person name="Grigoriev I.V."/>
            <person name="Watkinson S.C."/>
        </authorList>
    </citation>
    <scope>NUCLEOTIDE SEQUENCE</scope>
    <source>
        <strain evidence="1">S7.9</strain>
    </source>
</reference>
<accession>F8NHV1</accession>
<dbReference type="HOGENOM" id="CLU_2251702_0_0_1"/>
<proteinExistence type="predicted"/>
<dbReference type="AlphaFoldDB" id="F8NHV1"/>
<dbReference type="GeneID" id="18817491"/>
<evidence type="ECO:0000313" key="1">
    <source>
        <dbReference type="EMBL" id="EGO29461.1"/>
    </source>
</evidence>